<dbReference type="SUPFAM" id="SSF55874">
    <property type="entry name" value="ATPase domain of HSP90 chaperone/DNA topoisomerase II/histidine kinase"/>
    <property type="match status" value="1"/>
</dbReference>
<dbReference type="FunFam" id="1.10.287.130:FF:000001">
    <property type="entry name" value="Two-component sensor histidine kinase"/>
    <property type="match status" value="1"/>
</dbReference>
<evidence type="ECO:0000256" key="6">
    <source>
        <dbReference type="ARBA" id="ARBA00022553"/>
    </source>
</evidence>
<keyword evidence="8" id="KW-0547">Nucleotide-binding</keyword>
<evidence type="ECO:0000256" key="9">
    <source>
        <dbReference type="ARBA" id="ARBA00022777"/>
    </source>
</evidence>
<evidence type="ECO:0000313" key="16">
    <source>
        <dbReference type="EMBL" id="OGD65116.1"/>
    </source>
</evidence>
<proteinExistence type="predicted"/>
<dbReference type="InterPro" id="IPR000700">
    <property type="entry name" value="PAS-assoc_C"/>
</dbReference>
<evidence type="ECO:0000256" key="11">
    <source>
        <dbReference type="ARBA" id="ARBA00023012"/>
    </source>
</evidence>
<dbReference type="STRING" id="1797471.A3A71_03480"/>
<dbReference type="GO" id="GO:0005524">
    <property type="term" value="F:ATP binding"/>
    <property type="evidence" value="ECO:0007669"/>
    <property type="project" value="UniProtKB-KW"/>
</dbReference>
<name>A0A1F5ECY6_9BACT</name>
<evidence type="ECO:0000256" key="8">
    <source>
        <dbReference type="ARBA" id="ARBA00022741"/>
    </source>
</evidence>
<evidence type="ECO:0000256" key="7">
    <source>
        <dbReference type="ARBA" id="ARBA00022679"/>
    </source>
</evidence>
<protein>
    <recommendedName>
        <fullName evidence="4">histidine kinase</fullName>
        <ecNumber evidence="4">2.7.13.3</ecNumber>
    </recommendedName>
</protein>
<feature type="domain" description="Histidine kinase" evidence="13">
    <location>
        <begin position="315"/>
        <end position="538"/>
    </location>
</feature>
<dbReference type="PROSITE" id="PS50109">
    <property type="entry name" value="HIS_KIN"/>
    <property type="match status" value="1"/>
</dbReference>
<evidence type="ECO:0000313" key="17">
    <source>
        <dbReference type="Proteomes" id="UP000177481"/>
    </source>
</evidence>
<dbReference type="PROSITE" id="PS50112">
    <property type="entry name" value="PAS"/>
    <property type="match status" value="1"/>
</dbReference>
<evidence type="ECO:0000259" key="13">
    <source>
        <dbReference type="PROSITE" id="PS50109"/>
    </source>
</evidence>
<dbReference type="InterPro" id="IPR000014">
    <property type="entry name" value="PAS"/>
</dbReference>
<keyword evidence="11" id="KW-0902">Two-component regulatory system</keyword>
<dbReference type="InterPro" id="IPR004358">
    <property type="entry name" value="Sig_transdc_His_kin-like_C"/>
</dbReference>
<dbReference type="PROSITE" id="PS50113">
    <property type="entry name" value="PAC"/>
    <property type="match status" value="1"/>
</dbReference>
<dbReference type="AlphaFoldDB" id="A0A1F5ECY6"/>
<dbReference type="EMBL" id="MEZX01000001">
    <property type="protein sequence ID" value="OGD65116.1"/>
    <property type="molecule type" value="Genomic_DNA"/>
</dbReference>
<accession>A0A1F5ECY6</accession>
<dbReference type="InterPro" id="IPR036097">
    <property type="entry name" value="HisK_dim/P_sf"/>
</dbReference>
<dbReference type="Gene3D" id="3.30.450.20">
    <property type="entry name" value="PAS domain"/>
    <property type="match status" value="1"/>
</dbReference>
<dbReference type="PRINTS" id="PR00344">
    <property type="entry name" value="BCTRLSENSOR"/>
</dbReference>
<dbReference type="InterPro" id="IPR013767">
    <property type="entry name" value="PAS_fold"/>
</dbReference>
<dbReference type="GO" id="GO:0004721">
    <property type="term" value="F:phosphoprotein phosphatase activity"/>
    <property type="evidence" value="ECO:0007669"/>
    <property type="project" value="TreeGrafter"/>
</dbReference>
<dbReference type="FunFam" id="3.30.565.10:FF:000023">
    <property type="entry name" value="PAS domain-containing sensor histidine kinase"/>
    <property type="match status" value="1"/>
</dbReference>
<keyword evidence="10" id="KW-0067">ATP-binding</keyword>
<keyword evidence="5" id="KW-1003">Cell membrane</keyword>
<dbReference type="InterPro" id="IPR003594">
    <property type="entry name" value="HATPase_dom"/>
</dbReference>
<evidence type="ECO:0000259" key="15">
    <source>
        <dbReference type="PROSITE" id="PS50113"/>
    </source>
</evidence>
<dbReference type="Gene3D" id="3.30.565.10">
    <property type="entry name" value="Histidine kinase-like ATPase, C-terminal domain"/>
    <property type="match status" value="1"/>
</dbReference>
<dbReference type="PANTHER" id="PTHR45453:SF1">
    <property type="entry name" value="PHOSPHATE REGULON SENSOR PROTEIN PHOR"/>
    <property type="match status" value="1"/>
</dbReference>
<dbReference type="GO" id="GO:0045121">
    <property type="term" value="C:membrane raft"/>
    <property type="evidence" value="ECO:0007669"/>
    <property type="project" value="UniProtKB-SubCell"/>
</dbReference>
<sequence length="550" mass="62584">MSKTTRFSRLPVIPSWERLLTRFYTISEATPANLATYFGLLGALSSNRYSILQQIGRLATTLPKITGLEVVGIFQLCLENTNCLAANISPNRIEMLMSQAVFKRELKEVTIRKRLSGLVGTRGKKSLRHIVIEPLGRYLDLPVVLVGLSSRAIPQEEAKFTELVAQIIRLRFGHQHLDQKLTEHKNQFQTLVQHLSEGMIILNNDLRVSLWNRPMEKITGCGVKDVVGKPFEEAILCLNKNALLESLNQAIATKGADQFGIIVEVVARKDTKLWLRLTGSILRQRDGKVERVIIIAHDVSKEKLLEQKKNEFISIATHEFRTPLTVIRGYLSLLDRGEKKLDERQRRYLRRVTEASDRLVNLTEDLLQVAQIDQDRLEIKNQTFDLFRVLKKICHDFKAKANQKGVSLTIARPTFSTFVSLDPVRCEQIFSNLVDNALKYTLRGSVKIFFEEVTHPNQRQTSLIVHIKDTGIGIAKESLEEIFEKFRRTHKIEEIREQGAGLGLFIVKSFVERQQGTIDVRSRHGQGTTFSITFPLANLGARARTRNSDV</sequence>
<dbReference type="EC" id="2.7.13.3" evidence="4"/>
<comment type="caution">
    <text evidence="16">The sequence shown here is derived from an EMBL/GenBank/DDBJ whole genome shotgun (WGS) entry which is preliminary data.</text>
</comment>
<dbReference type="SUPFAM" id="SSF47384">
    <property type="entry name" value="Homodimeric domain of signal transducing histidine kinase"/>
    <property type="match status" value="1"/>
</dbReference>
<dbReference type="InterPro" id="IPR005467">
    <property type="entry name" value="His_kinase_dom"/>
</dbReference>
<dbReference type="GO" id="GO:0005886">
    <property type="term" value="C:plasma membrane"/>
    <property type="evidence" value="ECO:0007669"/>
    <property type="project" value="UniProtKB-SubCell"/>
</dbReference>
<dbReference type="InterPro" id="IPR050351">
    <property type="entry name" value="BphY/WalK/GraS-like"/>
</dbReference>
<reference evidence="16 17" key="1">
    <citation type="journal article" date="2016" name="Nat. Commun.">
        <title>Thousands of microbial genomes shed light on interconnected biogeochemical processes in an aquifer system.</title>
        <authorList>
            <person name="Anantharaman K."/>
            <person name="Brown C.T."/>
            <person name="Hug L.A."/>
            <person name="Sharon I."/>
            <person name="Castelle C.J."/>
            <person name="Probst A.J."/>
            <person name="Thomas B.C."/>
            <person name="Singh A."/>
            <person name="Wilkins M.J."/>
            <person name="Karaoz U."/>
            <person name="Brodie E.L."/>
            <person name="Williams K.H."/>
            <person name="Hubbard S.S."/>
            <person name="Banfield J.F."/>
        </authorList>
    </citation>
    <scope>NUCLEOTIDE SEQUENCE [LARGE SCALE GENOMIC DNA]</scope>
</reference>
<evidence type="ECO:0000259" key="14">
    <source>
        <dbReference type="PROSITE" id="PS50112"/>
    </source>
</evidence>
<dbReference type="CDD" id="cd00082">
    <property type="entry name" value="HisKA"/>
    <property type="match status" value="1"/>
</dbReference>
<dbReference type="Gene3D" id="1.10.287.130">
    <property type="match status" value="1"/>
</dbReference>
<dbReference type="SMART" id="SM00388">
    <property type="entry name" value="HisKA"/>
    <property type="match status" value="1"/>
</dbReference>
<dbReference type="SUPFAM" id="SSF55785">
    <property type="entry name" value="PYP-like sensor domain (PAS domain)"/>
    <property type="match status" value="1"/>
</dbReference>
<dbReference type="Pfam" id="PF00512">
    <property type="entry name" value="HisKA"/>
    <property type="match status" value="1"/>
</dbReference>
<feature type="domain" description="PAS" evidence="14">
    <location>
        <begin position="184"/>
        <end position="254"/>
    </location>
</feature>
<dbReference type="Pfam" id="PF00989">
    <property type="entry name" value="PAS"/>
    <property type="match status" value="1"/>
</dbReference>
<keyword evidence="9" id="KW-0418">Kinase</keyword>
<dbReference type="SMART" id="SM00387">
    <property type="entry name" value="HATPase_c"/>
    <property type="match status" value="1"/>
</dbReference>
<organism evidence="16 17">
    <name type="scientific">Candidatus Berkelbacteria bacterium RIFCSPLOWO2_01_FULL_50_28</name>
    <dbReference type="NCBI Taxonomy" id="1797471"/>
    <lineage>
        <taxon>Bacteria</taxon>
        <taxon>Candidatus Berkelbacteria</taxon>
    </lineage>
</organism>
<dbReference type="Pfam" id="PF02518">
    <property type="entry name" value="HATPase_c"/>
    <property type="match status" value="1"/>
</dbReference>
<evidence type="ECO:0000256" key="5">
    <source>
        <dbReference type="ARBA" id="ARBA00022475"/>
    </source>
</evidence>
<dbReference type="InterPro" id="IPR003661">
    <property type="entry name" value="HisK_dim/P_dom"/>
</dbReference>
<evidence type="ECO:0000256" key="2">
    <source>
        <dbReference type="ARBA" id="ARBA00004236"/>
    </source>
</evidence>
<dbReference type="InterPro" id="IPR036890">
    <property type="entry name" value="HATPase_C_sf"/>
</dbReference>
<evidence type="ECO:0000256" key="4">
    <source>
        <dbReference type="ARBA" id="ARBA00012438"/>
    </source>
</evidence>
<comment type="catalytic activity">
    <reaction evidence="1">
        <text>ATP + protein L-histidine = ADP + protein N-phospho-L-histidine.</text>
        <dbReference type="EC" id="2.7.13.3"/>
    </reaction>
</comment>
<dbReference type="GO" id="GO:0000155">
    <property type="term" value="F:phosphorelay sensor kinase activity"/>
    <property type="evidence" value="ECO:0007669"/>
    <property type="project" value="InterPro"/>
</dbReference>
<comment type="subcellular location">
    <subcellularLocation>
        <location evidence="2">Cell membrane</location>
    </subcellularLocation>
    <subcellularLocation>
        <location evidence="3">Membrane raft</location>
        <topology evidence="3">Multi-pass membrane protein</topology>
    </subcellularLocation>
</comment>
<evidence type="ECO:0000256" key="3">
    <source>
        <dbReference type="ARBA" id="ARBA00004314"/>
    </source>
</evidence>
<evidence type="ECO:0000256" key="12">
    <source>
        <dbReference type="ARBA" id="ARBA00023136"/>
    </source>
</evidence>
<dbReference type="CDD" id="cd00130">
    <property type="entry name" value="PAS"/>
    <property type="match status" value="1"/>
</dbReference>
<gene>
    <name evidence="16" type="ORF">A3A71_03480</name>
</gene>
<keyword evidence="6" id="KW-0597">Phosphoprotein</keyword>
<evidence type="ECO:0000256" key="10">
    <source>
        <dbReference type="ARBA" id="ARBA00022840"/>
    </source>
</evidence>
<dbReference type="InterPro" id="IPR035965">
    <property type="entry name" value="PAS-like_dom_sf"/>
</dbReference>
<dbReference type="PANTHER" id="PTHR45453">
    <property type="entry name" value="PHOSPHATE REGULON SENSOR PROTEIN PHOR"/>
    <property type="match status" value="1"/>
</dbReference>
<evidence type="ECO:0000256" key="1">
    <source>
        <dbReference type="ARBA" id="ARBA00000085"/>
    </source>
</evidence>
<keyword evidence="7" id="KW-0808">Transferase</keyword>
<keyword evidence="12" id="KW-0472">Membrane</keyword>
<feature type="domain" description="PAC" evidence="15">
    <location>
        <begin position="259"/>
        <end position="311"/>
    </location>
</feature>
<dbReference type="SMART" id="SM00091">
    <property type="entry name" value="PAS"/>
    <property type="match status" value="1"/>
</dbReference>
<dbReference type="Proteomes" id="UP000177481">
    <property type="component" value="Unassembled WGS sequence"/>
</dbReference>
<dbReference type="GO" id="GO:0006355">
    <property type="term" value="P:regulation of DNA-templated transcription"/>
    <property type="evidence" value="ECO:0007669"/>
    <property type="project" value="InterPro"/>
</dbReference>
<dbReference type="NCBIfam" id="TIGR00229">
    <property type="entry name" value="sensory_box"/>
    <property type="match status" value="1"/>
</dbReference>
<dbReference type="GO" id="GO:0016036">
    <property type="term" value="P:cellular response to phosphate starvation"/>
    <property type="evidence" value="ECO:0007669"/>
    <property type="project" value="TreeGrafter"/>
</dbReference>